<evidence type="ECO:0000256" key="1">
    <source>
        <dbReference type="SAM" id="Phobius"/>
    </source>
</evidence>
<dbReference type="PANTHER" id="PTHR37461">
    <property type="entry name" value="ANTI-SIGMA-K FACTOR RSKA"/>
    <property type="match status" value="1"/>
</dbReference>
<feature type="transmembrane region" description="Helical" evidence="1">
    <location>
        <begin position="88"/>
        <end position="108"/>
    </location>
</feature>
<dbReference type="InterPro" id="IPR018764">
    <property type="entry name" value="RskA_C"/>
</dbReference>
<dbReference type="EMBL" id="SHKX01000010">
    <property type="protein sequence ID" value="RZU47242.1"/>
    <property type="molecule type" value="Genomic_DNA"/>
</dbReference>
<evidence type="ECO:0000259" key="2">
    <source>
        <dbReference type="Pfam" id="PF10099"/>
    </source>
</evidence>
<comment type="caution">
    <text evidence="3">The sequence shown here is derived from an EMBL/GenBank/DDBJ whole genome shotgun (WGS) entry which is preliminary data.</text>
</comment>
<reference evidence="3 4" key="1">
    <citation type="submission" date="2019-02" db="EMBL/GenBank/DDBJ databases">
        <title>Genomic Encyclopedia of Type Strains, Phase IV (KMG-IV): sequencing the most valuable type-strain genomes for metagenomic binning, comparative biology and taxonomic classification.</title>
        <authorList>
            <person name="Goeker M."/>
        </authorList>
    </citation>
    <scope>NUCLEOTIDE SEQUENCE [LARGE SCALE GENOMIC DNA]</scope>
    <source>
        <strain evidence="3 4">DSM 105135</strain>
    </source>
</reference>
<gene>
    <name evidence="3" type="ORF">EV700_0196</name>
</gene>
<dbReference type="GO" id="GO:0006417">
    <property type="term" value="P:regulation of translation"/>
    <property type="evidence" value="ECO:0007669"/>
    <property type="project" value="TreeGrafter"/>
</dbReference>
<keyword evidence="4" id="KW-1185">Reference proteome</keyword>
<dbReference type="GO" id="GO:0005886">
    <property type="term" value="C:plasma membrane"/>
    <property type="evidence" value="ECO:0007669"/>
    <property type="project" value="InterPro"/>
</dbReference>
<dbReference type="Proteomes" id="UP000292423">
    <property type="component" value="Unassembled WGS sequence"/>
</dbReference>
<keyword evidence="1" id="KW-0812">Transmembrane</keyword>
<keyword evidence="1" id="KW-1133">Transmembrane helix</keyword>
<evidence type="ECO:0000313" key="4">
    <source>
        <dbReference type="Proteomes" id="UP000292423"/>
    </source>
</evidence>
<organism evidence="3 4">
    <name type="scientific">Fluviicoccus keumensis</name>
    <dbReference type="NCBI Taxonomy" id="1435465"/>
    <lineage>
        <taxon>Bacteria</taxon>
        <taxon>Pseudomonadati</taxon>
        <taxon>Pseudomonadota</taxon>
        <taxon>Gammaproteobacteria</taxon>
        <taxon>Moraxellales</taxon>
        <taxon>Moraxellaceae</taxon>
        <taxon>Fluviicoccus</taxon>
    </lineage>
</organism>
<dbReference type="InterPro" id="IPR051474">
    <property type="entry name" value="Anti-sigma-K/W_factor"/>
</dbReference>
<accession>A0A4Q7Z9L9</accession>
<dbReference type="AlphaFoldDB" id="A0A4Q7Z9L9"/>
<proteinExistence type="predicted"/>
<evidence type="ECO:0000313" key="3">
    <source>
        <dbReference type="EMBL" id="RZU47242.1"/>
    </source>
</evidence>
<keyword evidence="1" id="KW-0472">Membrane</keyword>
<dbReference type="OrthoDB" id="5298046at2"/>
<sequence>MNYQQPELQRRLAAEYVLGTLQGGARVRFEALMAEQPALRRLVQAWEMRLAPLAVQVRPQPLPDTLWPGISRRLGFSESKTPARMPFWAWWAWGGSMTAAFITGLLVWRLWMDPQAALPVYRDLAVLSTDKAEPAWIVRMSADGQTLKLTGLQKTVVPSDRDLELWVVAREKPLSLGVIRRQEQDGELTFTAAQRQRLGEGRILAISLEPRGGSPTGSPTGPVLFTGKMVL</sequence>
<dbReference type="Pfam" id="PF10099">
    <property type="entry name" value="RskA_C"/>
    <property type="match status" value="1"/>
</dbReference>
<dbReference type="GO" id="GO:0016989">
    <property type="term" value="F:sigma factor antagonist activity"/>
    <property type="evidence" value="ECO:0007669"/>
    <property type="project" value="TreeGrafter"/>
</dbReference>
<dbReference type="PANTHER" id="PTHR37461:SF1">
    <property type="entry name" value="ANTI-SIGMA-K FACTOR RSKA"/>
    <property type="match status" value="1"/>
</dbReference>
<feature type="domain" description="Anti-sigma K factor RskA C-terminal" evidence="2">
    <location>
        <begin position="116"/>
        <end position="223"/>
    </location>
</feature>
<dbReference type="RefSeq" id="WP_130410498.1">
    <property type="nucleotide sequence ID" value="NZ_SHKX01000010.1"/>
</dbReference>
<name>A0A4Q7Z9L9_9GAMM</name>
<protein>
    <submittedName>
        <fullName evidence="3">Anti-sigma-K factor RskA</fullName>
    </submittedName>
</protein>